<evidence type="ECO:0000313" key="2">
    <source>
        <dbReference type="EMBL" id="EKX66632.1"/>
    </source>
</evidence>
<dbReference type="Proteomes" id="UP000010411">
    <property type="component" value="Unassembled WGS sequence"/>
</dbReference>
<feature type="compositionally biased region" description="Low complexity" evidence="1">
    <location>
        <begin position="30"/>
        <end position="39"/>
    </location>
</feature>
<organism evidence="2 3">
    <name type="scientific">Streptomyces ipomoeae 91-03</name>
    <dbReference type="NCBI Taxonomy" id="698759"/>
    <lineage>
        <taxon>Bacteria</taxon>
        <taxon>Bacillati</taxon>
        <taxon>Actinomycetota</taxon>
        <taxon>Actinomycetes</taxon>
        <taxon>Kitasatosporales</taxon>
        <taxon>Streptomycetaceae</taxon>
        <taxon>Streptomyces</taxon>
    </lineage>
</organism>
<dbReference type="EMBL" id="AEJC01000208">
    <property type="protein sequence ID" value="EKX66632.1"/>
    <property type="molecule type" value="Genomic_DNA"/>
</dbReference>
<sequence length="47" mass="4972">RRADTPARPRPTTHPQAHPRPTAGGTPHLATGRRTGTAPTHPPHPGE</sequence>
<name>L1L143_9ACTN</name>
<comment type="caution">
    <text evidence="2">The sequence shown here is derived from an EMBL/GenBank/DDBJ whole genome shotgun (WGS) entry which is preliminary data.</text>
</comment>
<evidence type="ECO:0000313" key="3">
    <source>
        <dbReference type="Proteomes" id="UP000010411"/>
    </source>
</evidence>
<feature type="region of interest" description="Disordered" evidence="1">
    <location>
        <begin position="1"/>
        <end position="47"/>
    </location>
</feature>
<gene>
    <name evidence="2" type="ORF">STRIP9103_04047</name>
</gene>
<proteinExistence type="predicted"/>
<dbReference type="AlphaFoldDB" id="L1L143"/>
<protein>
    <submittedName>
        <fullName evidence="2">Uncharacterized protein</fullName>
    </submittedName>
</protein>
<accession>L1L143</accession>
<feature type="non-terminal residue" evidence="2">
    <location>
        <position position="1"/>
    </location>
</feature>
<evidence type="ECO:0000256" key="1">
    <source>
        <dbReference type="SAM" id="MobiDB-lite"/>
    </source>
</evidence>
<keyword evidence="3" id="KW-1185">Reference proteome</keyword>
<reference evidence="2 3" key="1">
    <citation type="submission" date="2012-11" db="EMBL/GenBank/DDBJ databases">
        <authorList>
            <person name="Huguet-Tapia J.C."/>
            <person name="Durkin A.S."/>
            <person name="Pettis G.S."/>
            <person name="Badger J.H."/>
        </authorList>
    </citation>
    <scope>NUCLEOTIDE SEQUENCE [LARGE SCALE GENOMIC DNA]</scope>
    <source>
        <strain evidence="2 3">91-03</strain>
    </source>
</reference>